<protein>
    <recommendedName>
        <fullName evidence="5">Pet127-domain-containing protein</fullName>
    </recommendedName>
</protein>
<feature type="region of interest" description="Disordered" evidence="2">
    <location>
        <begin position="80"/>
        <end position="132"/>
    </location>
</feature>
<name>A0A9W4TTY1_9ASCO</name>
<dbReference type="PANTHER" id="PTHR31014:SF0">
    <property type="entry name" value="MITOCHONDRIAL TRANSLATION SYSTEM COMPONENT PET127-RELATED"/>
    <property type="match status" value="1"/>
</dbReference>
<dbReference type="AlphaFoldDB" id="A0A9W4TTY1"/>
<reference evidence="3" key="1">
    <citation type="submission" date="2022-12" db="EMBL/GenBank/DDBJ databases">
        <authorList>
            <person name="Brejova B."/>
        </authorList>
    </citation>
    <scope>NUCLEOTIDE SEQUENCE</scope>
</reference>
<proteinExistence type="predicted"/>
<evidence type="ECO:0000256" key="2">
    <source>
        <dbReference type="SAM" id="MobiDB-lite"/>
    </source>
</evidence>
<sequence length="830" mass="96689">MIKRRIINQNGNILRSKVKGYCIQCNQIRPYTPKYVNDELYTEYLTKIAEAQEKNRNKPIANNDESTKYVEEPLKSHSLVQYKPSGKVKDPIESSEVINHGQKQPKDVESKKSSSKADKSIQAESELTPEQRELKYEAELKDMIEFFEKDQLSGSSKEITKDIFAAKVDSMFDRFPHLKQEHLDNSDSHKLTIPIPVTKLPKTKEEVIESKDKKQPKPIPTPKPKPKPTRKQKPKPKSESKKRIHEKVLETQEFVTSANIEHQPISQAIAPKPSEIPQLAHNLDRVLFSPGVHFLQDPRTRVYNFSPFLKNIIHYNDFNFEAISSFVPASKDDSLFENAQKFNKQFYSSTSSMTGMLTKFYLFLNDYDERNIPRFGIINFNGLSYKSQNSLIVEPKGKLFDDKTVYSIQADRSCDNETILSKMGHCMELLLTSPKEEFLKYSKDYEHDEKPGMIPNTYNYSSYGSFLMRSQLDCYDPRLPGNGTFDLKTRASINVRYNSNSPNISDNNYQICKLKGQYESYETEFNDLIRTGALLKYLFQARIGQMDGIYIAYHNIKSLFGFQYLPLSEIDKVFYNDEAHISIYNQIKQYEEKIEDLIDIEKLPSRIAESQFKFSIEIWENLLKSILIDLENEGYKDWAFRLITYTTGTSKNMKLRVHALPITSEEAEELQSLPDQFPASFTAAHLTLDEKRMNIKQHEDKLNEFNKKTTLNRPILSYDIEKVTSSIKKGQVVAGTLPKDVKSWQLRYKITRIENYPTQDYITLFSRSIEQLYKQIEEANQFDIKNRKKKNKVNKLRKDIETLEKLGELRLEIWKEKDDENQVYEPSEKL</sequence>
<evidence type="ECO:0000256" key="1">
    <source>
        <dbReference type="SAM" id="Coils"/>
    </source>
</evidence>
<feature type="compositionally biased region" description="Basic and acidic residues" evidence="2">
    <location>
        <begin position="236"/>
        <end position="246"/>
    </location>
</feature>
<dbReference type="Proteomes" id="UP001152885">
    <property type="component" value="Unassembled WGS sequence"/>
</dbReference>
<feature type="region of interest" description="Disordered" evidence="2">
    <location>
        <begin position="183"/>
        <end position="246"/>
    </location>
</feature>
<dbReference type="InterPro" id="IPR013943">
    <property type="entry name" value="Pet127"/>
</dbReference>
<feature type="compositionally biased region" description="Basic residues" evidence="2">
    <location>
        <begin position="224"/>
        <end position="235"/>
    </location>
</feature>
<keyword evidence="4" id="KW-1185">Reference proteome</keyword>
<organism evidence="3 4">
    <name type="scientific">Candida verbasci</name>
    <dbReference type="NCBI Taxonomy" id="1227364"/>
    <lineage>
        <taxon>Eukaryota</taxon>
        <taxon>Fungi</taxon>
        <taxon>Dikarya</taxon>
        <taxon>Ascomycota</taxon>
        <taxon>Saccharomycotina</taxon>
        <taxon>Pichiomycetes</taxon>
        <taxon>Debaryomycetaceae</taxon>
        <taxon>Candida/Lodderomyces clade</taxon>
        <taxon>Candida</taxon>
    </lineage>
</organism>
<dbReference type="EMBL" id="CANTUO010000001">
    <property type="protein sequence ID" value="CAI5757338.1"/>
    <property type="molecule type" value="Genomic_DNA"/>
</dbReference>
<feature type="region of interest" description="Disordered" evidence="2">
    <location>
        <begin position="56"/>
        <end position="75"/>
    </location>
</feature>
<feature type="compositionally biased region" description="Basic and acidic residues" evidence="2">
    <location>
        <begin position="65"/>
        <end position="75"/>
    </location>
</feature>
<evidence type="ECO:0008006" key="5">
    <source>
        <dbReference type="Google" id="ProtNLM"/>
    </source>
</evidence>
<dbReference type="GO" id="GO:0000964">
    <property type="term" value="P:mitochondrial RNA 5'-end processing"/>
    <property type="evidence" value="ECO:0007669"/>
    <property type="project" value="TreeGrafter"/>
</dbReference>
<evidence type="ECO:0000313" key="3">
    <source>
        <dbReference type="EMBL" id="CAI5757338.1"/>
    </source>
</evidence>
<comment type="caution">
    <text evidence="3">The sequence shown here is derived from an EMBL/GenBank/DDBJ whole genome shotgun (WGS) entry which is preliminary data.</text>
</comment>
<dbReference type="Pfam" id="PF08634">
    <property type="entry name" value="Pet127"/>
    <property type="match status" value="1"/>
</dbReference>
<feature type="compositionally biased region" description="Basic and acidic residues" evidence="2">
    <location>
        <begin position="202"/>
        <end position="215"/>
    </location>
</feature>
<accession>A0A9W4TTY1</accession>
<dbReference type="GO" id="GO:0005740">
    <property type="term" value="C:mitochondrial envelope"/>
    <property type="evidence" value="ECO:0007669"/>
    <property type="project" value="TreeGrafter"/>
</dbReference>
<dbReference type="PANTHER" id="PTHR31014">
    <property type="entry name" value="MITOCHONDRIAL TRANSLATION SYSTEM COMPONENT PET127-RELATED"/>
    <property type="match status" value="1"/>
</dbReference>
<feature type="compositionally biased region" description="Basic and acidic residues" evidence="2">
    <location>
        <begin position="104"/>
        <end position="121"/>
    </location>
</feature>
<keyword evidence="1" id="KW-0175">Coiled coil</keyword>
<gene>
    <name evidence="3" type="ORF">CANVERA_P1852</name>
</gene>
<feature type="coiled-coil region" evidence="1">
    <location>
        <begin position="779"/>
        <end position="806"/>
    </location>
</feature>
<dbReference type="OrthoDB" id="10249045at2759"/>
<evidence type="ECO:0000313" key="4">
    <source>
        <dbReference type="Proteomes" id="UP001152885"/>
    </source>
</evidence>